<reference evidence="2" key="1">
    <citation type="journal article" date="2019" name="Int. J. Syst. Evol. Microbiol.">
        <title>The Global Catalogue of Microorganisms (GCM) 10K type strain sequencing project: providing services to taxonomists for standard genome sequencing and annotation.</title>
        <authorList>
            <consortium name="The Broad Institute Genomics Platform"/>
            <consortium name="The Broad Institute Genome Sequencing Center for Infectious Disease"/>
            <person name="Wu L."/>
            <person name="Ma J."/>
        </authorList>
    </citation>
    <scope>NUCLEOTIDE SEQUENCE [LARGE SCALE GENOMIC DNA]</scope>
    <source>
        <strain evidence="2">CCUG 73951</strain>
    </source>
</reference>
<sequence length="119" mass="12943">MWGEKGSYNGTCISTSNHKSLEKGGEILAYLILSTYPGKGSRNSGDHLISKSLKDLLIAVKGKQVDMGIYSVVDHEVKDVPDLSKYTAILSPAMRPTLGGDVIALKNRYAFLIECTSHQ</sequence>
<organism evidence="1 2">
    <name type="scientific">Halobacillus campisalis</name>
    <dbReference type="NCBI Taxonomy" id="435909"/>
    <lineage>
        <taxon>Bacteria</taxon>
        <taxon>Bacillati</taxon>
        <taxon>Bacillota</taxon>
        <taxon>Bacilli</taxon>
        <taxon>Bacillales</taxon>
        <taxon>Bacillaceae</taxon>
        <taxon>Halobacillus</taxon>
    </lineage>
</organism>
<proteinExistence type="predicted"/>
<dbReference type="Proteomes" id="UP001596494">
    <property type="component" value="Unassembled WGS sequence"/>
</dbReference>
<evidence type="ECO:0000313" key="1">
    <source>
        <dbReference type="EMBL" id="MFC7322622.1"/>
    </source>
</evidence>
<evidence type="ECO:0000313" key="2">
    <source>
        <dbReference type="Proteomes" id="UP001596494"/>
    </source>
</evidence>
<protein>
    <submittedName>
        <fullName evidence="1">Uncharacterized protein</fullName>
    </submittedName>
</protein>
<comment type="caution">
    <text evidence="1">The sequence shown here is derived from an EMBL/GenBank/DDBJ whole genome shotgun (WGS) entry which is preliminary data.</text>
</comment>
<accession>A0ABW2K8P2</accession>
<dbReference type="EMBL" id="JBHTBY010000017">
    <property type="protein sequence ID" value="MFC7322622.1"/>
    <property type="molecule type" value="Genomic_DNA"/>
</dbReference>
<dbReference type="RefSeq" id="WP_289214995.1">
    <property type="nucleotide sequence ID" value="NZ_JAPVRC010000002.1"/>
</dbReference>
<name>A0ABW2K8P2_9BACI</name>
<gene>
    <name evidence="1" type="ORF">ACFQMN_17295</name>
</gene>
<keyword evidence="2" id="KW-1185">Reference proteome</keyword>